<dbReference type="EMBL" id="CP065720">
    <property type="protein sequence ID" value="QPT19595.1"/>
    <property type="molecule type" value="Genomic_DNA"/>
</dbReference>
<keyword evidence="3" id="KW-1003">Cell membrane</keyword>
<dbReference type="Pfam" id="PF07963">
    <property type="entry name" value="N_methyl"/>
    <property type="match status" value="1"/>
</dbReference>
<dbReference type="RefSeq" id="WP_102840528.1">
    <property type="nucleotide sequence ID" value="NZ_CP065720.1"/>
</dbReference>
<dbReference type="InterPro" id="IPR012902">
    <property type="entry name" value="N_methyl_site"/>
</dbReference>
<keyword evidence="5" id="KW-0997">Cell inner membrane</keyword>
<dbReference type="NCBIfam" id="TIGR02532">
    <property type="entry name" value="IV_pilin_GFxxxE"/>
    <property type="match status" value="1"/>
</dbReference>
<keyword evidence="4" id="KW-0488">Methylation</keyword>
<dbReference type="Pfam" id="PF12019">
    <property type="entry name" value="GspH"/>
    <property type="match status" value="1"/>
</dbReference>
<evidence type="ECO:0000256" key="5">
    <source>
        <dbReference type="ARBA" id="ARBA00022519"/>
    </source>
</evidence>
<organism evidence="13 14">
    <name type="scientific">Stutzerimonas frequens</name>
    <dbReference type="NCBI Taxonomy" id="2968969"/>
    <lineage>
        <taxon>Bacteria</taxon>
        <taxon>Pseudomonadati</taxon>
        <taxon>Pseudomonadota</taxon>
        <taxon>Gammaproteobacteria</taxon>
        <taxon>Pseudomonadales</taxon>
        <taxon>Pseudomonadaceae</taxon>
        <taxon>Stutzerimonas</taxon>
    </lineage>
</organism>
<evidence type="ECO:0000256" key="1">
    <source>
        <dbReference type="ARBA" id="ARBA00004377"/>
    </source>
</evidence>
<evidence type="ECO:0000256" key="6">
    <source>
        <dbReference type="ARBA" id="ARBA00022692"/>
    </source>
</evidence>
<sequence length="164" mass="18048">MPNRGQGFTLVELLITVSVLGIVVSMAVPAVETLITRSRQKALLEELWTAVQGARAAAVMRKEPIEICASKDATNCVSDWTGGWLVRSPGAQKTLNVTQLAPGNDVRWKGMGQSIRFRSNGTTLNNGSFYQCHDSKVAWQLKLSRQGRLRKVPTVEYKDSTLCN</sequence>
<dbReference type="Gene3D" id="3.55.40.10">
    <property type="entry name" value="minor pseudopilin epsh domain"/>
    <property type="match status" value="1"/>
</dbReference>
<comment type="subcellular location">
    <subcellularLocation>
        <location evidence="1">Cell inner membrane</location>
        <topology evidence="1">Single-pass membrane protein</topology>
    </subcellularLocation>
</comment>
<accession>A0ABX6XZV4</accession>
<evidence type="ECO:0000256" key="7">
    <source>
        <dbReference type="ARBA" id="ARBA00022989"/>
    </source>
</evidence>
<name>A0ABX6XZV4_9GAMM</name>
<dbReference type="SUPFAM" id="SSF54523">
    <property type="entry name" value="Pili subunits"/>
    <property type="match status" value="1"/>
</dbReference>
<keyword evidence="6 11" id="KW-0812">Transmembrane</keyword>
<keyword evidence="8 11" id="KW-0472">Membrane</keyword>
<keyword evidence="7 11" id="KW-1133">Transmembrane helix</keyword>
<evidence type="ECO:0000256" key="9">
    <source>
        <dbReference type="ARBA" id="ARBA00025772"/>
    </source>
</evidence>
<evidence type="ECO:0000256" key="2">
    <source>
        <dbReference type="ARBA" id="ARBA00021549"/>
    </source>
</evidence>
<dbReference type="InterPro" id="IPR045584">
    <property type="entry name" value="Pilin-like"/>
</dbReference>
<evidence type="ECO:0000313" key="13">
    <source>
        <dbReference type="EMBL" id="QPT19595.1"/>
    </source>
</evidence>
<gene>
    <name evidence="13" type="ORF">I6G34_09635</name>
</gene>
<reference evidence="13 14" key="1">
    <citation type="submission" date="2020-12" db="EMBL/GenBank/DDBJ databases">
        <title>FDA dAtabase for Regulatory Grade micrObial Sequences (FDA-ARGOS): Supporting development and validation of Infectious Disease Dx tests.</title>
        <authorList>
            <person name="Sproer C."/>
            <person name="Gronow S."/>
            <person name="Severitt S."/>
            <person name="Schroder I."/>
            <person name="Tallon L."/>
            <person name="Sadzewicz L."/>
            <person name="Zhao X."/>
            <person name="Boylan J."/>
            <person name="Ott S."/>
            <person name="Bowen H."/>
            <person name="Vavikolanu K."/>
            <person name="Mehta A."/>
            <person name="Aluvathingal J."/>
            <person name="Nadendla S."/>
            <person name="Lowell S."/>
            <person name="Myers T."/>
            <person name="Yan Y."/>
            <person name="Sichtig H."/>
        </authorList>
    </citation>
    <scope>NUCLEOTIDE SEQUENCE [LARGE SCALE GENOMIC DNA]</scope>
    <source>
        <strain evidence="13 14">FDAARGOS_877</strain>
    </source>
</reference>
<evidence type="ECO:0000256" key="10">
    <source>
        <dbReference type="ARBA" id="ARBA00030775"/>
    </source>
</evidence>
<evidence type="ECO:0000256" key="3">
    <source>
        <dbReference type="ARBA" id="ARBA00022475"/>
    </source>
</evidence>
<evidence type="ECO:0000256" key="11">
    <source>
        <dbReference type="SAM" id="Phobius"/>
    </source>
</evidence>
<feature type="domain" description="General secretion pathway GspH" evidence="12">
    <location>
        <begin position="45"/>
        <end position="147"/>
    </location>
</feature>
<dbReference type="InterPro" id="IPR022346">
    <property type="entry name" value="T2SS_GspH"/>
</dbReference>
<dbReference type="GeneID" id="75213563"/>
<evidence type="ECO:0000313" key="14">
    <source>
        <dbReference type="Proteomes" id="UP000595058"/>
    </source>
</evidence>
<feature type="transmembrane region" description="Helical" evidence="11">
    <location>
        <begin position="6"/>
        <end position="31"/>
    </location>
</feature>
<proteinExistence type="inferred from homology"/>
<comment type="similarity">
    <text evidence="9">Belongs to the GSP H family.</text>
</comment>
<keyword evidence="14" id="KW-1185">Reference proteome</keyword>
<protein>
    <recommendedName>
        <fullName evidence="2">Type II secretion system protein H</fullName>
    </recommendedName>
    <alternativeName>
        <fullName evidence="10">General secretion pathway protein H</fullName>
    </alternativeName>
</protein>
<evidence type="ECO:0000256" key="8">
    <source>
        <dbReference type="ARBA" id="ARBA00023136"/>
    </source>
</evidence>
<evidence type="ECO:0000259" key="12">
    <source>
        <dbReference type="Pfam" id="PF12019"/>
    </source>
</evidence>
<dbReference type="Proteomes" id="UP000595058">
    <property type="component" value="Chromosome"/>
</dbReference>
<dbReference type="PROSITE" id="PS00409">
    <property type="entry name" value="PROKAR_NTER_METHYL"/>
    <property type="match status" value="1"/>
</dbReference>
<evidence type="ECO:0000256" key="4">
    <source>
        <dbReference type="ARBA" id="ARBA00022481"/>
    </source>
</evidence>